<dbReference type="GO" id="GO:0032259">
    <property type="term" value="P:methylation"/>
    <property type="evidence" value="ECO:0007669"/>
    <property type="project" value="UniProtKB-KW"/>
</dbReference>
<protein>
    <recommendedName>
        <fullName evidence="6">Ribosomal protein L11 methyltransferase</fullName>
        <shortName evidence="6">L11 Mtase</shortName>
        <ecNumber evidence="6">2.1.1.-</ecNumber>
    </recommendedName>
</protein>
<evidence type="ECO:0000256" key="6">
    <source>
        <dbReference type="HAMAP-Rule" id="MF_00735"/>
    </source>
</evidence>
<keyword evidence="5 6" id="KW-0949">S-adenosyl-L-methionine</keyword>
<organism evidence="7 8">
    <name type="scientific">Pleionea litopenaei</name>
    <dbReference type="NCBI Taxonomy" id="3070815"/>
    <lineage>
        <taxon>Bacteria</taxon>
        <taxon>Pseudomonadati</taxon>
        <taxon>Pseudomonadota</taxon>
        <taxon>Gammaproteobacteria</taxon>
        <taxon>Oceanospirillales</taxon>
        <taxon>Pleioneaceae</taxon>
        <taxon>Pleionea</taxon>
    </lineage>
</organism>
<comment type="catalytic activity">
    <reaction evidence="6">
        <text>L-lysyl-[protein] + 3 S-adenosyl-L-methionine = N(6),N(6),N(6)-trimethyl-L-lysyl-[protein] + 3 S-adenosyl-L-homocysteine + 3 H(+)</text>
        <dbReference type="Rhea" id="RHEA:54192"/>
        <dbReference type="Rhea" id="RHEA-COMP:9752"/>
        <dbReference type="Rhea" id="RHEA-COMP:13826"/>
        <dbReference type="ChEBI" id="CHEBI:15378"/>
        <dbReference type="ChEBI" id="CHEBI:29969"/>
        <dbReference type="ChEBI" id="CHEBI:57856"/>
        <dbReference type="ChEBI" id="CHEBI:59789"/>
        <dbReference type="ChEBI" id="CHEBI:61961"/>
    </reaction>
</comment>
<reference evidence="7 8" key="1">
    <citation type="submission" date="2023-08" db="EMBL/GenBank/DDBJ databases">
        <title>Pleionea litopenaei sp. nov., isolated from stomach of juvenile Litopenaeus vannamei.</title>
        <authorList>
            <person name="Rho A.M."/>
            <person name="Hwang C.Y."/>
        </authorList>
    </citation>
    <scope>NUCLEOTIDE SEQUENCE [LARGE SCALE GENOMIC DNA]</scope>
    <source>
        <strain evidence="7 8">HL-JVS1</strain>
    </source>
</reference>
<dbReference type="KEGG" id="plei:Q9312_11415"/>
<proteinExistence type="inferred from homology"/>
<feature type="binding site" evidence="6">
    <location>
        <position position="230"/>
    </location>
    <ligand>
        <name>S-adenosyl-L-methionine</name>
        <dbReference type="ChEBI" id="CHEBI:59789"/>
    </ligand>
</feature>
<dbReference type="GO" id="GO:0005840">
    <property type="term" value="C:ribosome"/>
    <property type="evidence" value="ECO:0007669"/>
    <property type="project" value="UniProtKB-KW"/>
</dbReference>
<dbReference type="PIRSF" id="PIRSF000401">
    <property type="entry name" value="RPL11_MTase"/>
    <property type="match status" value="1"/>
</dbReference>
<dbReference type="InterPro" id="IPR050078">
    <property type="entry name" value="Ribosomal_L11_MeTrfase_PrmA"/>
</dbReference>
<dbReference type="Pfam" id="PF06325">
    <property type="entry name" value="PrmA"/>
    <property type="match status" value="1"/>
</dbReference>
<dbReference type="PANTHER" id="PTHR43648">
    <property type="entry name" value="ELECTRON TRANSFER FLAVOPROTEIN BETA SUBUNIT LYSINE METHYLTRANSFERASE"/>
    <property type="match status" value="1"/>
</dbReference>
<dbReference type="RefSeq" id="WP_309200978.1">
    <property type="nucleotide sequence ID" value="NZ_CP133548.1"/>
</dbReference>
<dbReference type="SUPFAM" id="SSF53335">
    <property type="entry name" value="S-adenosyl-L-methionine-dependent methyltransferases"/>
    <property type="match status" value="1"/>
</dbReference>
<dbReference type="PANTHER" id="PTHR43648:SF1">
    <property type="entry name" value="ELECTRON TRANSFER FLAVOPROTEIN BETA SUBUNIT LYSINE METHYLTRANSFERASE"/>
    <property type="match status" value="1"/>
</dbReference>
<comment type="similarity">
    <text evidence="1 6">Belongs to the methyltransferase superfamily. PrmA family.</text>
</comment>
<dbReference type="EMBL" id="CP133548">
    <property type="protein sequence ID" value="WMS85825.1"/>
    <property type="molecule type" value="Genomic_DNA"/>
</dbReference>
<dbReference type="Gene3D" id="3.40.50.150">
    <property type="entry name" value="Vaccinia Virus protein VP39"/>
    <property type="match status" value="1"/>
</dbReference>
<keyword evidence="3 6" id="KW-0489">Methyltransferase</keyword>
<keyword evidence="4 6" id="KW-0808">Transferase</keyword>
<evidence type="ECO:0000313" key="8">
    <source>
        <dbReference type="Proteomes" id="UP001239782"/>
    </source>
</evidence>
<evidence type="ECO:0000256" key="3">
    <source>
        <dbReference type="ARBA" id="ARBA00022603"/>
    </source>
</evidence>
<keyword evidence="2 6" id="KW-0963">Cytoplasm</keyword>
<dbReference type="GO" id="GO:0005829">
    <property type="term" value="C:cytosol"/>
    <property type="evidence" value="ECO:0007669"/>
    <property type="project" value="TreeGrafter"/>
</dbReference>
<feature type="binding site" evidence="6">
    <location>
        <position position="145"/>
    </location>
    <ligand>
        <name>S-adenosyl-L-methionine</name>
        <dbReference type="ChEBI" id="CHEBI:59789"/>
    </ligand>
</feature>
<accession>A0AA51X684</accession>
<name>A0AA51X684_9GAMM</name>
<feature type="binding site" evidence="6">
    <location>
        <position position="166"/>
    </location>
    <ligand>
        <name>S-adenosyl-L-methionine</name>
        <dbReference type="ChEBI" id="CHEBI:59789"/>
    </ligand>
</feature>
<dbReference type="HAMAP" id="MF_00735">
    <property type="entry name" value="Methyltr_PrmA"/>
    <property type="match status" value="1"/>
</dbReference>
<dbReference type="InterPro" id="IPR004498">
    <property type="entry name" value="Ribosomal_PrmA_MeTrfase"/>
</dbReference>
<dbReference type="NCBIfam" id="TIGR00406">
    <property type="entry name" value="prmA"/>
    <property type="match status" value="1"/>
</dbReference>
<evidence type="ECO:0000256" key="1">
    <source>
        <dbReference type="ARBA" id="ARBA00009741"/>
    </source>
</evidence>
<keyword evidence="8" id="KW-1185">Reference proteome</keyword>
<sequence length="296" mass="32730">MPWLQLKFGTEQEHVDQVSDYLMELGAVSLTYEDAEDNPILEPLPGETPLWQALIVSALFDAETDTQHIIDLLAYQPWQSCVQSPRFEQLEDKDWERAWMDNFHPISFGQRLWIVPSWHQPPEPDAVNIMLDPGLAFGTGTHPTTALCLQWLDGFDVNGLSVLDYGCGSGILAIAAALLGAKDITAIDIDPQALTATRDNMTRNQLPPDAITVGLPDAIEAKQYPIVIANILAGPLKELSSSIAGQVAPGGHIVLSGLLAEQAEEISQCYSKWFNMQPPVQKDDWIRLVGIKREEH</sequence>
<evidence type="ECO:0000313" key="7">
    <source>
        <dbReference type="EMBL" id="WMS85825.1"/>
    </source>
</evidence>
<dbReference type="GO" id="GO:0016279">
    <property type="term" value="F:protein-lysine N-methyltransferase activity"/>
    <property type="evidence" value="ECO:0007669"/>
    <property type="project" value="TreeGrafter"/>
</dbReference>
<dbReference type="AlphaFoldDB" id="A0AA51X684"/>
<evidence type="ECO:0000256" key="2">
    <source>
        <dbReference type="ARBA" id="ARBA00022490"/>
    </source>
</evidence>
<feature type="binding site" evidence="6">
    <location>
        <position position="188"/>
    </location>
    <ligand>
        <name>S-adenosyl-L-methionine</name>
        <dbReference type="ChEBI" id="CHEBI:59789"/>
    </ligand>
</feature>
<keyword evidence="7" id="KW-0689">Ribosomal protein</keyword>
<dbReference type="EC" id="2.1.1.-" evidence="6"/>
<comment type="subcellular location">
    <subcellularLocation>
        <location evidence="6">Cytoplasm</location>
    </subcellularLocation>
</comment>
<keyword evidence="7" id="KW-0687">Ribonucleoprotein</keyword>
<dbReference type="InterPro" id="IPR029063">
    <property type="entry name" value="SAM-dependent_MTases_sf"/>
</dbReference>
<comment type="function">
    <text evidence="6">Methylates ribosomal protein L11.</text>
</comment>
<evidence type="ECO:0000256" key="5">
    <source>
        <dbReference type="ARBA" id="ARBA00022691"/>
    </source>
</evidence>
<evidence type="ECO:0000256" key="4">
    <source>
        <dbReference type="ARBA" id="ARBA00022679"/>
    </source>
</evidence>
<dbReference type="Proteomes" id="UP001239782">
    <property type="component" value="Chromosome"/>
</dbReference>
<dbReference type="CDD" id="cd02440">
    <property type="entry name" value="AdoMet_MTases"/>
    <property type="match status" value="1"/>
</dbReference>
<gene>
    <name evidence="6 7" type="primary">prmA</name>
    <name evidence="7" type="ORF">Q9312_11415</name>
</gene>